<dbReference type="KEGG" id="chu:CHU_3107"/>
<dbReference type="Gene3D" id="3.40.50.720">
    <property type="entry name" value="NAD(P)-binding Rossmann-like Domain"/>
    <property type="match status" value="1"/>
</dbReference>
<evidence type="ECO:0000313" key="6">
    <source>
        <dbReference type="Proteomes" id="UP000001822"/>
    </source>
</evidence>
<dbReference type="Pfam" id="PF00106">
    <property type="entry name" value="adh_short"/>
    <property type="match status" value="1"/>
</dbReference>
<dbReference type="RefSeq" id="WP_011586456.1">
    <property type="nucleotide sequence ID" value="NC_008255.1"/>
</dbReference>
<dbReference type="PRINTS" id="PR00080">
    <property type="entry name" value="SDRFAMILY"/>
</dbReference>
<dbReference type="PRINTS" id="PR00081">
    <property type="entry name" value="GDHRDH"/>
</dbReference>
<dbReference type="InterPro" id="IPR020904">
    <property type="entry name" value="Sc_DH/Rdtase_CS"/>
</dbReference>
<dbReference type="SMART" id="SM00822">
    <property type="entry name" value="PKS_KR"/>
    <property type="match status" value="1"/>
</dbReference>
<dbReference type="EMBL" id="CP000383">
    <property type="protein sequence ID" value="ABG60347.1"/>
    <property type="molecule type" value="Genomic_DNA"/>
</dbReference>
<accession>A0A6N4SVD1</accession>
<dbReference type="InterPro" id="IPR036291">
    <property type="entry name" value="NAD(P)-bd_dom_sf"/>
</dbReference>
<dbReference type="SUPFAM" id="SSF51735">
    <property type="entry name" value="NAD(P)-binding Rossmann-fold domains"/>
    <property type="match status" value="1"/>
</dbReference>
<evidence type="ECO:0000256" key="2">
    <source>
        <dbReference type="ARBA" id="ARBA00023002"/>
    </source>
</evidence>
<dbReference type="PROSITE" id="PS00061">
    <property type="entry name" value="ADH_SHORT"/>
    <property type="match status" value="1"/>
</dbReference>
<dbReference type="PANTHER" id="PTHR44169:SF6">
    <property type="entry name" value="NADPH-DEPENDENT 1-ACYLDIHYDROXYACETONE PHOSPHATE REDUCTASE"/>
    <property type="match status" value="1"/>
</dbReference>
<name>A0A6N4SVD1_CYTH3</name>
<keyword evidence="2" id="KW-0560">Oxidoreductase</keyword>
<dbReference type="PANTHER" id="PTHR44169">
    <property type="entry name" value="NADPH-DEPENDENT 1-ACYLDIHYDROXYACETONE PHOSPHATE REDUCTASE"/>
    <property type="match status" value="1"/>
</dbReference>
<reference evidence="5 6" key="1">
    <citation type="journal article" date="2007" name="Appl. Environ. Microbiol.">
        <title>Genome sequence of the cellulolytic gliding bacterium Cytophaga hutchinsonii.</title>
        <authorList>
            <person name="Xie G."/>
            <person name="Bruce D.C."/>
            <person name="Challacombe J.F."/>
            <person name="Chertkov O."/>
            <person name="Detter J.C."/>
            <person name="Gilna P."/>
            <person name="Han C.S."/>
            <person name="Lucas S."/>
            <person name="Misra M."/>
            <person name="Myers G.L."/>
            <person name="Richardson P."/>
            <person name="Tapia R."/>
            <person name="Thayer N."/>
            <person name="Thompson L.S."/>
            <person name="Brettin T.S."/>
            <person name="Henrissat B."/>
            <person name="Wilson D.B."/>
            <person name="McBride M.J."/>
        </authorList>
    </citation>
    <scope>NUCLEOTIDE SEQUENCE [LARGE SCALE GENOMIC DNA]</scope>
    <source>
        <strain evidence="6">ATCC 33406 / DSM 1761 / CIP 103989 / NBRC 15051 / NCIMB 9469 / D465</strain>
    </source>
</reference>
<comment type="similarity">
    <text evidence="1 3">Belongs to the short-chain dehydrogenases/reductases (SDR) family.</text>
</comment>
<gene>
    <name evidence="5" type="primary">vdlC</name>
    <name evidence="5" type="ordered locus">CHU_3107</name>
</gene>
<evidence type="ECO:0000313" key="5">
    <source>
        <dbReference type="EMBL" id="ABG60347.1"/>
    </source>
</evidence>
<feature type="domain" description="Ketoreductase" evidence="4">
    <location>
        <begin position="3"/>
        <end position="183"/>
    </location>
</feature>
<sequence>MNQVVLVTGGSSGIGKSICLYLHEKGYIVYGTSRNPARYAHEVPFKLIALDVLDDTTITPALKTIIDAEGKLDVLVNNAGIGMLGSIEDSTAEEVKEVFETNVYGILRTCQAVLPHMRERKMGLIINVSSIAGYMGLPYRGIYSATKASVHMITEAMRMELKPYGVHACVVDPGDFATNISDNRKVAHAGRSGSVYMEEINRIEAMINAEVAHSSDPLLMGKAIEKIIRSSNPDINYLVGKPMQKLSILVRRLVPKKWFEKIIASHYNMPVK</sequence>
<protein>
    <submittedName>
        <fullName evidence="5">Short-chain alcohol-related dehydrogenase</fullName>
    </submittedName>
</protein>
<dbReference type="InterPro" id="IPR057326">
    <property type="entry name" value="KR_dom"/>
</dbReference>
<evidence type="ECO:0000256" key="3">
    <source>
        <dbReference type="RuleBase" id="RU000363"/>
    </source>
</evidence>
<evidence type="ECO:0000256" key="1">
    <source>
        <dbReference type="ARBA" id="ARBA00006484"/>
    </source>
</evidence>
<keyword evidence="6" id="KW-1185">Reference proteome</keyword>
<dbReference type="Proteomes" id="UP000001822">
    <property type="component" value="Chromosome"/>
</dbReference>
<dbReference type="GO" id="GO:0016491">
    <property type="term" value="F:oxidoreductase activity"/>
    <property type="evidence" value="ECO:0007669"/>
    <property type="project" value="UniProtKB-KW"/>
</dbReference>
<proteinExistence type="inferred from homology"/>
<dbReference type="AlphaFoldDB" id="A0A6N4SVD1"/>
<dbReference type="InterPro" id="IPR002347">
    <property type="entry name" value="SDR_fam"/>
</dbReference>
<dbReference type="CDD" id="cd05374">
    <property type="entry name" value="17beta-HSD-like_SDR_c"/>
    <property type="match status" value="1"/>
</dbReference>
<organism evidence="5 6">
    <name type="scientific">Cytophaga hutchinsonii (strain ATCC 33406 / DSM 1761 / CIP 103989 / NBRC 15051 / NCIMB 9469 / D465)</name>
    <dbReference type="NCBI Taxonomy" id="269798"/>
    <lineage>
        <taxon>Bacteria</taxon>
        <taxon>Pseudomonadati</taxon>
        <taxon>Bacteroidota</taxon>
        <taxon>Cytophagia</taxon>
        <taxon>Cytophagales</taxon>
        <taxon>Cytophagaceae</taxon>
        <taxon>Cytophaga</taxon>
    </lineage>
</organism>
<evidence type="ECO:0000259" key="4">
    <source>
        <dbReference type="SMART" id="SM00822"/>
    </source>
</evidence>
<dbReference type="OrthoDB" id="9786056at2"/>